<dbReference type="InParanoid" id="A0A0C3FQH4"/>
<protein>
    <submittedName>
        <fullName evidence="2">Uncharacterized protein</fullName>
    </submittedName>
</protein>
<sequence length="169" mass="18103">MRILKMASTGPGNDGNGGAGKEMVSLNSANGMPPKSPFSKPAQSNGDDEAIAATEISPPASASTSLHYPLMCTPDMIPHAAEIGAFLRSSLQKIQPEIDVVQYKAEARLSKRGMFCSLARLKSNALSGMLRVEENAETQKVGPVKEFVQRRKKYQLIKQMATLGSVPAQ</sequence>
<evidence type="ECO:0000256" key="1">
    <source>
        <dbReference type="SAM" id="MobiDB-lite"/>
    </source>
</evidence>
<dbReference type="EMBL" id="KN832982">
    <property type="protein sequence ID" value="KIM86380.1"/>
    <property type="molecule type" value="Genomic_DNA"/>
</dbReference>
<accession>A0A0C3FQH4</accession>
<evidence type="ECO:0000313" key="3">
    <source>
        <dbReference type="Proteomes" id="UP000054166"/>
    </source>
</evidence>
<reference evidence="2 3" key="1">
    <citation type="submission" date="2014-04" db="EMBL/GenBank/DDBJ databases">
        <authorList>
            <consortium name="DOE Joint Genome Institute"/>
            <person name="Kuo A."/>
            <person name="Tarkka M."/>
            <person name="Buscot F."/>
            <person name="Kohler A."/>
            <person name="Nagy L.G."/>
            <person name="Floudas D."/>
            <person name="Copeland A."/>
            <person name="Barry K.W."/>
            <person name="Cichocki N."/>
            <person name="Veneault-Fourrey C."/>
            <person name="LaButti K."/>
            <person name="Lindquist E.A."/>
            <person name="Lipzen A."/>
            <person name="Lundell T."/>
            <person name="Morin E."/>
            <person name="Murat C."/>
            <person name="Sun H."/>
            <person name="Tunlid A."/>
            <person name="Henrissat B."/>
            <person name="Grigoriev I.V."/>
            <person name="Hibbett D.S."/>
            <person name="Martin F."/>
            <person name="Nordberg H.P."/>
            <person name="Cantor M.N."/>
            <person name="Hua S.X."/>
        </authorList>
    </citation>
    <scope>NUCLEOTIDE SEQUENCE [LARGE SCALE GENOMIC DNA]</scope>
    <source>
        <strain evidence="2 3">F 1598</strain>
    </source>
</reference>
<dbReference type="Proteomes" id="UP000054166">
    <property type="component" value="Unassembled WGS sequence"/>
</dbReference>
<reference evidence="3" key="2">
    <citation type="submission" date="2015-01" db="EMBL/GenBank/DDBJ databases">
        <title>Evolutionary Origins and Diversification of the Mycorrhizal Mutualists.</title>
        <authorList>
            <consortium name="DOE Joint Genome Institute"/>
            <consortium name="Mycorrhizal Genomics Consortium"/>
            <person name="Kohler A."/>
            <person name="Kuo A."/>
            <person name="Nagy L.G."/>
            <person name="Floudas D."/>
            <person name="Copeland A."/>
            <person name="Barry K.W."/>
            <person name="Cichocki N."/>
            <person name="Veneault-Fourrey C."/>
            <person name="LaButti K."/>
            <person name="Lindquist E.A."/>
            <person name="Lipzen A."/>
            <person name="Lundell T."/>
            <person name="Morin E."/>
            <person name="Murat C."/>
            <person name="Riley R."/>
            <person name="Ohm R."/>
            <person name="Sun H."/>
            <person name="Tunlid A."/>
            <person name="Henrissat B."/>
            <person name="Grigoriev I.V."/>
            <person name="Hibbett D.S."/>
            <person name="Martin F."/>
        </authorList>
    </citation>
    <scope>NUCLEOTIDE SEQUENCE [LARGE SCALE GENOMIC DNA]</scope>
    <source>
        <strain evidence="3">F 1598</strain>
    </source>
</reference>
<proteinExistence type="predicted"/>
<dbReference type="AlphaFoldDB" id="A0A0C3FQH4"/>
<keyword evidence="3" id="KW-1185">Reference proteome</keyword>
<evidence type="ECO:0000313" key="2">
    <source>
        <dbReference type="EMBL" id="KIM86380.1"/>
    </source>
</evidence>
<organism evidence="2 3">
    <name type="scientific">Piloderma croceum (strain F 1598)</name>
    <dbReference type="NCBI Taxonomy" id="765440"/>
    <lineage>
        <taxon>Eukaryota</taxon>
        <taxon>Fungi</taxon>
        <taxon>Dikarya</taxon>
        <taxon>Basidiomycota</taxon>
        <taxon>Agaricomycotina</taxon>
        <taxon>Agaricomycetes</taxon>
        <taxon>Agaricomycetidae</taxon>
        <taxon>Atheliales</taxon>
        <taxon>Atheliaceae</taxon>
        <taxon>Piloderma</taxon>
    </lineage>
</organism>
<name>A0A0C3FQH4_PILCF</name>
<feature type="region of interest" description="Disordered" evidence="1">
    <location>
        <begin position="1"/>
        <end position="47"/>
    </location>
</feature>
<gene>
    <name evidence="2" type="ORF">PILCRDRAFT_86567</name>
</gene>
<dbReference type="HOGENOM" id="CLU_1579118_0_0_1"/>